<evidence type="ECO:0000313" key="2">
    <source>
        <dbReference type="Proteomes" id="UP000019918"/>
    </source>
</evidence>
<proteinExistence type="predicted"/>
<accession>A0A014NRU9</accession>
<dbReference type="AlphaFoldDB" id="A0A014NRU9"/>
<dbReference type="Pfam" id="PF03500">
    <property type="entry name" value="Cellsynth_D"/>
    <property type="match status" value="1"/>
</dbReference>
<reference evidence="1 2" key="1">
    <citation type="submission" date="2014-02" db="EMBL/GenBank/DDBJ databases">
        <title>Draft genome of Erwinia mallotivora strain BT-MARDI, a papaya dieback pathogen.</title>
        <authorList>
            <person name="Redzuan R."/>
            <person name="Abu Bakar N."/>
            <person name="Badrun R."/>
            <person name="Mohd Raih M.F."/>
            <person name="Rozano L."/>
            <person name="Mat Amin N."/>
        </authorList>
    </citation>
    <scope>NUCLEOTIDE SEQUENCE [LARGE SCALE GENOMIC DNA]</scope>
    <source>
        <strain evidence="1 2">BT-MARDI</strain>
    </source>
</reference>
<dbReference type="EMBL" id="JFHN01000026">
    <property type="protein sequence ID" value="EXU76590.1"/>
    <property type="molecule type" value="Genomic_DNA"/>
</dbReference>
<name>A0A014NRU9_9GAMM</name>
<comment type="caution">
    <text evidence="1">The sequence shown here is derived from an EMBL/GenBank/DDBJ whole genome shotgun (WGS) entry which is preliminary data.</text>
</comment>
<sequence>MNELTERTLNYYRQQQYQPGWFDLLSVMINGMLRNAGERESHAFLQQMGETLAARYPLAAAQTVADLEYQINAVLARFNWGFVDVQPHATSLLICHMALPPGDGVIDGPQWRAALGAMLLGLYGRWLAEQGGQPDVPLVCKQTSDETTLTFCYQR</sequence>
<dbReference type="InterPro" id="IPR022798">
    <property type="entry name" value="BcsD_bac"/>
</dbReference>
<organism evidence="1 2">
    <name type="scientific">Erwinia mallotivora</name>
    <dbReference type="NCBI Taxonomy" id="69222"/>
    <lineage>
        <taxon>Bacteria</taxon>
        <taxon>Pseudomonadati</taxon>
        <taxon>Pseudomonadota</taxon>
        <taxon>Gammaproteobacteria</taxon>
        <taxon>Enterobacterales</taxon>
        <taxon>Erwiniaceae</taxon>
        <taxon>Erwinia</taxon>
    </lineage>
</organism>
<evidence type="ECO:0000313" key="1">
    <source>
        <dbReference type="EMBL" id="EXU76590.1"/>
    </source>
</evidence>
<dbReference type="OrthoDB" id="6078279at2"/>
<dbReference type="STRING" id="69222.BG55_04815"/>
<dbReference type="PATRIC" id="fig|69222.5.peg.998"/>
<dbReference type="Proteomes" id="UP000019918">
    <property type="component" value="Unassembled WGS sequence"/>
</dbReference>
<gene>
    <name evidence="1" type="ORF">BG55_04815</name>
</gene>
<dbReference type="GO" id="GO:0030244">
    <property type="term" value="P:cellulose biosynthetic process"/>
    <property type="evidence" value="ECO:0007669"/>
    <property type="project" value="InterPro"/>
</dbReference>
<dbReference type="InterPro" id="IPR038470">
    <property type="entry name" value="Cellsynth_D_sf"/>
</dbReference>
<protein>
    <submittedName>
        <fullName evidence="1">Cellulose synthase</fullName>
    </submittedName>
</protein>
<keyword evidence="2" id="KW-1185">Reference proteome</keyword>
<dbReference type="Gene3D" id="3.30.70.2590">
    <property type="match status" value="1"/>
</dbReference>
<dbReference type="RefSeq" id="WP_034934784.1">
    <property type="nucleotide sequence ID" value="NZ_JFHN01000026.1"/>
</dbReference>